<dbReference type="EMBL" id="JBDXSU010000032">
    <property type="protein sequence ID" value="MFB5192952.1"/>
    <property type="molecule type" value="Genomic_DNA"/>
</dbReference>
<sequence>MNSTKLRLLQRTKRATTRAWIGYIILWLAVLAVGTYVGWRSGHPYSGLAIGAGVLFTCLGYSVLLAPWHLMRKLPKTAEGPIEQHIQDLLKPVCQEAGIEVPRVFIVPVDICNAFAAGVLGKTRAIGVTSGCLHLLNDEELTAVLAHEVSHIRRRDNLFSAFWSALIGLTMVVATILFTLGAGLASSNGRRRRKDEDGAALLGLFTMVFAIIAGSVSIVLMQIAMRTDQRRREFMADQDSATWTGDPLALVSALEKLEAQPTALWSQHTAVACAFSLDPVQRHGLFGWLFKTHPSTKRRIKRLRKLAAAMGANNVLEHHLPTSI</sequence>
<proteinExistence type="inferred from homology"/>
<evidence type="ECO:0000256" key="12">
    <source>
        <dbReference type="SAM" id="Phobius"/>
    </source>
</evidence>
<evidence type="ECO:0000259" key="13">
    <source>
        <dbReference type="Pfam" id="PF01435"/>
    </source>
</evidence>
<evidence type="ECO:0000313" key="14">
    <source>
        <dbReference type="EMBL" id="MFB5192952.1"/>
    </source>
</evidence>
<name>A0ABV5AKZ7_9BACL</name>
<dbReference type="Gene3D" id="3.30.2010.10">
    <property type="entry name" value="Metalloproteases ('zincins'), catalytic domain"/>
    <property type="match status" value="1"/>
</dbReference>
<evidence type="ECO:0000256" key="1">
    <source>
        <dbReference type="ARBA" id="ARBA00004651"/>
    </source>
</evidence>
<keyword evidence="3 11" id="KW-0645">Protease</keyword>
<organism evidence="14 15">
    <name type="scientific">Alicyclobacillus fastidiosus</name>
    <dbReference type="NCBI Taxonomy" id="392011"/>
    <lineage>
        <taxon>Bacteria</taxon>
        <taxon>Bacillati</taxon>
        <taxon>Bacillota</taxon>
        <taxon>Bacilli</taxon>
        <taxon>Bacillales</taxon>
        <taxon>Alicyclobacillaceae</taxon>
        <taxon>Alicyclobacillus</taxon>
    </lineage>
</organism>
<feature type="transmembrane region" description="Helical" evidence="12">
    <location>
        <begin position="45"/>
        <end position="66"/>
    </location>
</feature>
<feature type="transmembrane region" description="Helical" evidence="12">
    <location>
        <begin position="200"/>
        <end position="225"/>
    </location>
</feature>
<keyword evidence="4 12" id="KW-0812">Transmembrane</keyword>
<keyword evidence="5" id="KW-0479">Metal-binding</keyword>
<evidence type="ECO:0000256" key="11">
    <source>
        <dbReference type="RuleBase" id="RU003983"/>
    </source>
</evidence>
<evidence type="ECO:0000256" key="8">
    <source>
        <dbReference type="ARBA" id="ARBA00022989"/>
    </source>
</evidence>
<evidence type="ECO:0000256" key="10">
    <source>
        <dbReference type="ARBA" id="ARBA00023136"/>
    </source>
</evidence>
<keyword evidence="15" id="KW-1185">Reference proteome</keyword>
<dbReference type="RefSeq" id="WP_368781031.1">
    <property type="nucleotide sequence ID" value="NZ_CP162941.1"/>
</dbReference>
<evidence type="ECO:0000256" key="4">
    <source>
        <dbReference type="ARBA" id="ARBA00022692"/>
    </source>
</evidence>
<feature type="transmembrane region" description="Helical" evidence="12">
    <location>
        <begin position="20"/>
        <end position="39"/>
    </location>
</feature>
<feature type="transmembrane region" description="Helical" evidence="12">
    <location>
        <begin position="158"/>
        <end position="180"/>
    </location>
</feature>
<evidence type="ECO:0000256" key="7">
    <source>
        <dbReference type="ARBA" id="ARBA00022833"/>
    </source>
</evidence>
<keyword evidence="6 11" id="KW-0378">Hydrolase</keyword>
<comment type="cofactor">
    <cofactor evidence="11">
        <name>Zn(2+)</name>
        <dbReference type="ChEBI" id="CHEBI:29105"/>
    </cofactor>
    <text evidence="11">Binds 1 zinc ion per subunit.</text>
</comment>
<dbReference type="Proteomes" id="UP001579974">
    <property type="component" value="Unassembled WGS sequence"/>
</dbReference>
<protein>
    <submittedName>
        <fullName evidence="14">M48 family metalloprotease</fullName>
        <ecNumber evidence="14">3.4.24.-</ecNumber>
    </submittedName>
</protein>
<accession>A0ABV5AKZ7</accession>
<evidence type="ECO:0000256" key="3">
    <source>
        <dbReference type="ARBA" id="ARBA00022670"/>
    </source>
</evidence>
<keyword evidence="2" id="KW-1003">Cell membrane</keyword>
<gene>
    <name evidence="14" type="ORF">KKP3000_002546</name>
</gene>
<keyword evidence="9 11" id="KW-0482">Metalloprotease</keyword>
<dbReference type="InterPro" id="IPR001915">
    <property type="entry name" value="Peptidase_M48"/>
</dbReference>
<feature type="domain" description="Peptidase M48" evidence="13">
    <location>
        <begin position="84"/>
        <end position="306"/>
    </location>
</feature>
<keyword evidence="8 12" id="KW-1133">Transmembrane helix</keyword>
<keyword evidence="10 12" id="KW-0472">Membrane</keyword>
<comment type="similarity">
    <text evidence="11">Belongs to the peptidase M48 family.</text>
</comment>
<keyword evidence="7 11" id="KW-0862">Zinc</keyword>
<reference evidence="14 15" key="1">
    <citation type="journal article" date="2024" name="Int. J. Mol. Sci.">
        <title>Exploration of Alicyclobacillus spp. Genome in Search of Antibiotic Resistance.</title>
        <authorList>
            <person name="Bucka-Kolendo J."/>
            <person name="Kiousi D.E."/>
            <person name="Dekowska A."/>
            <person name="Mikolajczuk-Szczyrba A."/>
            <person name="Karadedos D.M."/>
            <person name="Michael P."/>
            <person name="Galanis A."/>
            <person name="Sokolowska B."/>
        </authorList>
    </citation>
    <scope>NUCLEOTIDE SEQUENCE [LARGE SCALE GENOMIC DNA]</scope>
    <source>
        <strain evidence="14 15">KKP 3000</strain>
    </source>
</reference>
<dbReference type="InterPro" id="IPR050083">
    <property type="entry name" value="HtpX_protease"/>
</dbReference>
<evidence type="ECO:0000256" key="5">
    <source>
        <dbReference type="ARBA" id="ARBA00022723"/>
    </source>
</evidence>
<comment type="subcellular location">
    <subcellularLocation>
        <location evidence="1">Cell membrane</location>
        <topology evidence="1">Multi-pass membrane protein</topology>
    </subcellularLocation>
</comment>
<evidence type="ECO:0000256" key="6">
    <source>
        <dbReference type="ARBA" id="ARBA00022801"/>
    </source>
</evidence>
<evidence type="ECO:0000313" key="15">
    <source>
        <dbReference type="Proteomes" id="UP001579974"/>
    </source>
</evidence>
<dbReference type="EC" id="3.4.24.-" evidence="14"/>
<evidence type="ECO:0000256" key="9">
    <source>
        <dbReference type="ARBA" id="ARBA00023049"/>
    </source>
</evidence>
<dbReference type="PANTHER" id="PTHR43221">
    <property type="entry name" value="PROTEASE HTPX"/>
    <property type="match status" value="1"/>
</dbReference>
<evidence type="ECO:0000256" key="2">
    <source>
        <dbReference type="ARBA" id="ARBA00022475"/>
    </source>
</evidence>
<dbReference type="GO" id="GO:0008237">
    <property type="term" value="F:metallopeptidase activity"/>
    <property type="evidence" value="ECO:0007669"/>
    <property type="project" value="UniProtKB-KW"/>
</dbReference>
<dbReference type="Pfam" id="PF01435">
    <property type="entry name" value="Peptidase_M48"/>
    <property type="match status" value="1"/>
</dbReference>
<comment type="caution">
    <text evidence="14">The sequence shown here is derived from an EMBL/GenBank/DDBJ whole genome shotgun (WGS) entry which is preliminary data.</text>
</comment>
<dbReference type="PANTHER" id="PTHR43221:SF1">
    <property type="entry name" value="PROTEASE HTPX"/>
    <property type="match status" value="1"/>
</dbReference>